<dbReference type="GO" id="GO:0005634">
    <property type="term" value="C:nucleus"/>
    <property type="evidence" value="ECO:0007669"/>
    <property type="project" value="UniProtKB-SubCell"/>
</dbReference>
<gene>
    <name evidence="10" type="ORF">STCU_03832</name>
</gene>
<evidence type="ECO:0000256" key="5">
    <source>
        <dbReference type="ARBA" id="ARBA00022741"/>
    </source>
</evidence>
<dbReference type="OrthoDB" id="1154031at2759"/>
<evidence type="ECO:0000256" key="4">
    <source>
        <dbReference type="ARBA" id="ARBA00022490"/>
    </source>
</evidence>
<keyword evidence="4" id="KW-0963">Cytoplasm</keyword>
<dbReference type="InterPro" id="IPR003593">
    <property type="entry name" value="AAA+_ATPase"/>
</dbReference>
<dbReference type="InterPro" id="IPR041569">
    <property type="entry name" value="AAA_lid_3"/>
</dbReference>
<dbReference type="InterPro" id="IPR050221">
    <property type="entry name" value="26S_Proteasome_ATPase"/>
</dbReference>
<dbReference type="PROSITE" id="PS00674">
    <property type="entry name" value="AAA"/>
    <property type="match status" value="1"/>
</dbReference>
<sequence length="363" mass="40566">MEAQRNDPNRRVRHLKEEVQMLQESGSVVADVVKVMGKEKVLVKVGSDQGKMVVDVEKNVELADLTPNTRVALRSGSSAIHYILPTKVDPLVSLMKVEKAGTDSTYDEIGGLSRQVKEIKEVIELPVKHPELFEALGIAQPKGVLLYGPPGTGKTLLARVVAHHTECTFIRVSGAELVQKYIGEGARMVRELFVMAREHSPSIIFMDEIDSIGSSRLESGKHDSEVQRTMLELLNQLDGFEATQSIKVIMATNRIDVLDEALLRPGRIDRKIEFPAPDETARYEILRIHSRKMNMTRGINLKKVAEKTSNCSGAEIKAVCTEAGMFALRERRVHITQEDFELAVAKVMSKDQDKNVSMKKLWK</sequence>
<dbReference type="Pfam" id="PF17862">
    <property type="entry name" value="AAA_lid_3"/>
    <property type="match status" value="1"/>
</dbReference>
<dbReference type="Proteomes" id="UP000015354">
    <property type="component" value="Unassembled WGS sequence"/>
</dbReference>
<dbReference type="GO" id="GO:0005737">
    <property type="term" value="C:cytoplasm"/>
    <property type="evidence" value="ECO:0007669"/>
    <property type="project" value="UniProtKB-SubCell"/>
</dbReference>
<dbReference type="InterPro" id="IPR012340">
    <property type="entry name" value="NA-bd_OB-fold"/>
</dbReference>
<keyword evidence="5 8" id="KW-0547">Nucleotide-binding</keyword>
<dbReference type="SMART" id="SM00382">
    <property type="entry name" value="AAA"/>
    <property type="match status" value="1"/>
</dbReference>
<reference evidence="10 11" key="1">
    <citation type="journal article" date="2013" name="PLoS ONE">
        <title>Predicting the Proteins of Angomonas deanei, Strigomonas culicis and Their Respective Endosymbionts Reveals New Aspects of the Trypanosomatidae Family.</title>
        <authorList>
            <person name="Motta M.C."/>
            <person name="Martins A.C."/>
            <person name="de Souza S.S."/>
            <person name="Catta-Preta C.M."/>
            <person name="Silva R."/>
            <person name="Klein C.C."/>
            <person name="de Almeida L.G."/>
            <person name="de Lima Cunha O."/>
            <person name="Ciapina L.P."/>
            <person name="Brocchi M."/>
            <person name="Colabardini A.C."/>
            <person name="de Araujo Lima B."/>
            <person name="Machado C.R."/>
            <person name="de Almeida Soares C.M."/>
            <person name="Probst C.M."/>
            <person name="de Menezes C.B."/>
            <person name="Thompson C.E."/>
            <person name="Bartholomeu D.C."/>
            <person name="Gradia D.F."/>
            <person name="Pavoni D.P."/>
            <person name="Grisard E.C."/>
            <person name="Fantinatti-Garboggini F."/>
            <person name="Marchini F.K."/>
            <person name="Rodrigues-Luiz G.F."/>
            <person name="Wagner G."/>
            <person name="Goldman G.H."/>
            <person name="Fietto J.L."/>
            <person name="Elias M.C."/>
            <person name="Goldman M.H."/>
            <person name="Sagot M.F."/>
            <person name="Pereira M."/>
            <person name="Stoco P.H."/>
            <person name="de Mendonca-Neto R.P."/>
            <person name="Teixeira S.M."/>
            <person name="Maciel T.E."/>
            <person name="de Oliveira Mendes T.A."/>
            <person name="Urmenyi T.P."/>
            <person name="de Souza W."/>
            <person name="Schenkman S."/>
            <person name="de Vasconcelos A.T."/>
        </authorList>
    </citation>
    <scope>NUCLEOTIDE SEQUENCE [LARGE SCALE GENOMIC DNA]</scope>
</reference>
<dbReference type="FunFam" id="1.10.8.60:FF:000006">
    <property type="entry name" value="26S protease regulatory subunit 8"/>
    <property type="match status" value="1"/>
</dbReference>
<protein>
    <submittedName>
        <fullName evidence="10">26S proteasome regulatory subunit T6</fullName>
    </submittedName>
</protein>
<keyword evidence="7 10" id="KW-0647">Proteasome</keyword>
<evidence type="ECO:0000256" key="6">
    <source>
        <dbReference type="ARBA" id="ARBA00022840"/>
    </source>
</evidence>
<dbReference type="Pfam" id="PF16450">
    <property type="entry name" value="Prot_ATP_ID_OB_C"/>
    <property type="match status" value="1"/>
</dbReference>
<dbReference type="SUPFAM" id="SSF52540">
    <property type="entry name" value="P-loop containing nucleoside triphosphate hydrolases"/>
    <property type="match status" value="1"/>
</dbReference>
<dbReference type="AlphaFoldDB" id="S9VUM6"/>
<evidence type="ECO:0000259" key="9">
    <source>
        <dbReference type="SMART" id="SM00382"/>
    </source>
</evidence>
<dbReference type="FunFam" id="3.40.50.300:FF:000030">
    <property type="entry name" value="26S protease regulatory subunit 8"/>
    <property type="match status" value="1"/>
</dbReference>
<dbReference type="CDD" id="cd19502">
    <property type="entry name" value="RecA-like_PAN_like"/>
    <property type="match status" value="1"/>
</dbReference>
<evidence type="ECO:0000313" key="11">
    <source>
        <dbReference type="Proteomes" id="UP000015354"/>
    </source>
</evidence>
<comment type="caution">
    <text evidence="10">The sequence shown here is derived from an EMBL/GenBank/DDBJ whole genome shotgun (WGS) entry which is preliminary data.</text>
</comment>
<evidence type="ECO:0000256" key="1">
    <source>
        <dbReference type="ARBA" id="ARBA00004123"/>
    </source>
</evidence>
<name>S9VUM6_9TRYP</name>
<evidence type="ECO:0000256" key="2">
    <source>
        <dbReference type="ARBA" id="ARBA00004496"/>
    </source>
</evidence>
<dbReference type="InterPro" id="IPR032501">
    <property type="entry name" value="Prot_ATP_ID_OB_2nd"/>
</dbReference>
<evidence type="ECO:0000256" key="3">
    <source>
        <dbReference type="ARBA" id="ARBA00006914"/>
    </source>
</evidence>
<proteinExistence type="inferred from homology"/>
<dbReference type="GO" id="GO:0005524">
    <property type="term" value="F:ATP binding"/>
    <property type="evidence" value="ECO:0007669"/>
    <property type="project" value="UniProtKB-KW"/>
</dbReference>
<dbReference type="Gene3D" id="2.40.50.140">
    <property type="entry name" value="Nucleic acid-binding proteins"/>
    <property type="match status" value="1"/>
</dbReference>
<evidence type="ECO:0000256" key="8">
    <source>
        <dbReference type="RuleBase" id="RU003651"/>
    </source>
</evidence>
<organism evidence="10 11">
    <name type="scientific">Strigomonas culicis</name>
    <dbReference type="NCBI Taxonomy" id="28005"/>
    <lineage>
        <taxon>Eukaryota</taxon>
        <taxon>Discoba</taxon>
        <taxon>Euglenozoa</taxon>
        <taxon>Kinetoplastea</taxon>
        <taxon>Metakinetoplastina</taxon>
        <taxon>Trypanosomatida</taxon>
        <taxon>Trypanosomatidae</taxon>
        <taxon>Strigomonadinae</taxon>
        <taxon>Strigomonas</taxon>
    </lineage>
</organism>
<comment type="subcellular location">
    <subcellularLocation>
        <location evidence="2">Cytoplasm</location>
    </subcellularLocation>
    <subcellularLocation>
        <location evidence="1">Nucleus</location>
    </subcellularLocation>
</comment>
<dbReference type="Gene3D" id="1.10.8.60">
    <property type="match status" value="1"/>
</dbReference>
<dbReference type="GO" id="GO:0000502">
    <property type="term" value="C:proteasome complex"/>
    <property type="evidence" value="ECO:0007669"/>
    <property type="project" value="UniProtKB-KW"/>
</dbReference>
<keyword evidence="11" id="KW-1185">Reference proteome</keyword>
<dbReference type="Pfam" id="PF00004">
    <property type="entry name" value="AAA"/>
    <property type="match status" value="1"/>
</dbReference>
<accession>S9VUM6</accession>
<evidence type="ECO:0000256" key="7">
    <source>
        <dbReference type="ARBA" id="ARBA00022942"/>
    </source>
</evidence>
<dbReference type="GO" id="GO:0016887">
    <property type="term" value="F:ATP hydrolysis activity"/>
    <property type="evidence" value="ECO:0007669"/>
    <property type="project" value="InterPro"/>
</dbReference>
<evidence type="ECO:0000313" key="10">
    <source>
        <dbReference type="EMBL" id="EPY30871.1"/>
    </source>
</evidence>
<dbReference type="Gene3D" id="3.40.50.300">
    <property type="entry name" value="P-loop containing nucleotide triphosphate hydrolases"/>
    <property type="match status" value="1"/>
</dbReference>
<dbReference type="InterPro" id="IPR003959">
    <property type="entry name" value="ATPase_AAA_core"/>
</dbReference>
<dbReference type="InterPro" id="IPR027417">
    <property type="entry name" value="P-loop_NTPase"/>
</dbReference>
<feature type="domain" description="AAA+ ATPase" evidence="9">
    <location>
        <begin position="140"/>
        <end position="278"/>
    </location>
</feature>
<dbReference type="InterPro" id="IPR003960">
    <property type="entry name" value="ATPase_AAA_CS"/>
</dbReference>
<keyword evidence="6 8" id="KW-0067">ATP-binding</keyword>
<dbReference type="EMBL" id="ATMH01003832">
    <property type="protein sequence ID" value="EPY30871.1"/>
    <property type="molecule type" value="Genomic_DNA"/>
</dbReference>
<dbReference type="PANTHER" id="PTHR23073">
    <property type="entry name" value="26S PROTEASOME REGULATORY SUBUNIT"/>
    <property type="match status" value="1"/>
</dbReference>
<comment type="similarity">
    <text evidence="3 8">Belongs to the AAA ATPase family.</text>
</comment>